<evidence type="ECO:0000259" key="3">
    <source>
        <dbReference type="Pfam" id="PF01551"/>
    </source>
</evidence>
<dbReference type="InterPro" id="IPR011055">
    <property type="entry name" value="Dup_hybrid_motif"/>
</dbReference>
<dbReference type="AlphaFoldDB" id="A0A840QSA2"/>
<dbReference type="InterPro" id="IPR050570">
    <property type="entry name" value="Cell_wall_metabolism_enzyme"/>
</dbReference>
<evidence type="ECO:0000313" key="4">
    <source>
        <dbReference type="EMBL" id="MBB5174382.1"/>
    </source>
</evidence>
<dbReference type="PANTHER" id="PTHR21666:SF274">
    <property type="entry name" value="STAGE IV SPORULATION PROTEIN FA"/>
    <property type="match status" value="1"/>
</dbReference>
<dbReference type="EMBL" id="JACHHB010000012">
    <property type="protein sequence ID" value="MBB5174382.1"/>
    <property type="molecule type" value="Genomic_DNA"/>
</dbReference>
<dbReference type="InterPro" id="IPR016047">
    <property type="entry name" value="M23ase_b-sheet_dom"/>
</dbReference>
<dbReference type="Proteomes" id="UP000551878">
    <property type="component" value="Unassembled WGS sequence"/>
</dbReference>
<keyword evidence="2" id="KW-0812">Transmembrane</keyword>
<keyword evidence="2" id="KW-0472">Membrane</keyword>
<proteinExistence type="predicted"/>
<dbReference type="PANTHER" id="PTHR21666">
    <property type="entry name" value="PEPTIDASE-RELATED"/>
    <property type="match status" value="1"/>
</dbReference>
<feature type="transmembrane region" description="Helical" evidence="2">
    <location>
        <begin position="70"/>
        <end position="89"/>
    </location>
</feature>
<accession>A0A840QSA2</accession>
<evidence type="ECO:0000256" key="1">
    <source>
        <dbReference type="SAM" id="MobiDB-lite"/>
    </source>
</evidence>
<dbReference type="GO" id="GO:0004222">
    <property type="term" value="F:metalloendopeptidase activity"/>
    <property type="evidence" value="ECO:0007669"/>
    <property type="project" value="TreeGrafter"/>
</dbReference>
<dbReference type="Gene3D" id="2.70.70.10">
    <property type="entry name" value="Glucose Permease (Domain IIA)"/>
    <property type="match status" value="1"/>
</dbReference>
<reference evidence="4 5" key="1">
    <citation type="submission" date="2020-08" db="EMBL/GenBank/DDBJ databases">
        <title>Genomic Encyclopedia of Type Strains, Phase IV (KMG-IV): sequencing the most valuable type-strain genomes for metagenomic binning, comparative biology and taxonomic classification.</title>
        <authorList>
            <person name="Goeker M."/>
        </authorList>
    </citation>
    <scope>NUCLEOTIDE SEQUENCE [LARGE SCALE GENOMIC DNA]</scope>
    <source>
        <strain evidence="4 5">DSM 24696</strain>
    </source>
</reference>
<keyword evidence="2" id="KW-1133">Transmembrane helix</keyword>
<feature type="compositionally biased region" description="Basic and acidic residues" evidence="1">
    <location>
        <begin position="36"/>
        <end position="46"/>
    </location>
</feature>
<keyword evidence="5" id="KW-1185">Reference proteome</keyword>
<dbReference type="SUPFAM" id="SSF51261">
    <property type="entry name" value="Duplicated hybrid motif"/>
    <property type="match status" value="1"/>
</dbReference>
<dbReference type="Pfam" id="PF01551">
    <property type="entry name" value="Peptidase_M23"/>
    <property type="match status" value="1"/>
</dbReference>
<name>A0A840QSA2_9BACI</name>
<organism evidence="4 5">
    <name type="scientific">Texcoconibacillus texcoconensis</name>
    <dbReference type="NCBI Taxonomy" id="1095777"/>
    <lineage>
        <taxon>Bacteria</taxon>
        <taxon>Bacillati</taxon>
        <taxon>Bacillota</taxon>
        <taxon>Bacilli</taxon>
        <taxon>Bacillales</taxon>
        <taxon>Bacillaceae</taxon>
        <taxon>Texcoconibacillus</taxon>
    </lineage>
</organism>
<evidence type="ECO:0000313" key="5">
    <source>
        <dbReference type="Proteomes" id="UP000551878"/>
    </source>
</evidence>
<dbReference type="RefSeq" id="WP_184664806.1">
    <property type="nucleotide sequence ID" value="NZ_JACHHB010000012.1"/>
</dbReference>
<feature type="region of interest" description="Disordered" evidence="1">
    <location>
        <begin position="1"/>
        <end position="61"/>
    </location>
</feature>
<evidence type="ECO:0000256" key="2">
    <source>
        <dbReference type="SAM" id="Phobius"/>
    </source>
</evidence>
<feature type="domain" description="M23ase beta-sheet core" evidence="3">
    <location>
        <begin position="168"/>
        <end position="262"/>
    </location>
</feature>
<comment type="caution">
    <text evidence="4">The sequence shown here is derived from an EMBL/GenBank/DDBJ whole genome shotgun (WGS) entry which is preliminary data.</text>
</comment>
<dbReference type="CDD" id="cd12797">
    <property type="entry name" value="M23_peptidase"/>
    <property type="match status" value="1"/>
</dbReference>
<sequence>MSKKVDKIRRQLDAKRKKRSTSLHQRQRSAPQIYQQHDEAREHDDVVIPPSAPKGKNNTESKQPLIRKDILLLQMMGSICLFLIVGILFQNPSPTFDSARDFIYRSMTTEFEFDTIAHWYEDQFGRPLALVPPTTNVALDQTDEPNVDYAYAVPASGTVSESFDQNGRGIFVETSKGSQVEAVKSGVVQFVGQDEEEEGIGKTVVVQHYDGGESWYGSLGDIDVNVHDHVETGDIVGTTSKTNGDREVYYFALKEDETFIDPLDVISFD</sequence>
<gene>
    <name evidence="4" type="ORF">HNQ41_002597</name>
</gene>
<feature type="compositionally biased region" description="Basic residues" evidence="1">
    <location>
        <begin position="15"/>
        <end position="27"/>
    </location>
</feature>
<protein>
    <submittedName>
        <fullName evidence="4">Stage IV sporulation protein FA</fullName>
    </submittedName>
</protein>
<feature type="compositionally biased region" description="Basic and acidic residues" evidence="1">
    <location>
        <begin position="1"/>
        <end position="14"/>
    </location>
</feature>